<feature type="region of interest" description="Disordered" evidence="1">
    <location>
        <begin position="1"/>
        <end position="210"/>
    </location>
</feature>
<dbReference type="RefSeq" id="XP_018488686.2">
    <property type="nucleotide sequence ID" value="XM_018633184.2"/>
</dbReference>
<name>A0A6J0NWQ2_RAPSA</name>
<sequence length="210" mass="22578">MVDDDDGESSFKRPGAVPFNWEIRPGIPKTRDPTPDDGYDVPTLLQPPKKLSPLQLKQLPPSSSSSPPSSPRPRAVSPFAPPPPYVKARPRPASSGPPSPYWRSSSARVSGSALPRWRLLKSMIGGMKKKSKSRDVRKNGDEDSASSESGEFYETGTTFSPSEGGSSRGSVATSWSSSSSSSSPSLKRNESDLSSSERKVMLMMARAHLG</sequence>
<feature type="compositionally biased region" description="Polar residues" evidence="1">
    <location>
        <begin position="155"/>
        <end position="165"/>
    </location>
</feature>
<keyword evidence="2" id="KW-1185">Reference proteome</keyword>
<dbReference type="OrthoDB" id="1110378at2759"/>
<evidence type="ECO:0000313" key="3">
    <source>
        <dbReference type="RefSeq" id="XP_018488686.2"/>
    </source>
</evidence>
<evidence type="ECO:0000313" key="2">
    <source>
        <dbReference type="Proteomes" id="UP000504610"/>
    </source>
</evidence>
<dbReference type="Proteomes" id="UP000504610">
    <property type="component" value="Chromosome 1"/>
</dbReference>
<dbReference type="KEGG" id="rsz:108859293"/>
<dbReference type="PANTHER" id="PTHR35466:SF3">
    <property type="entry name" value="GENOME ASSEMBLY, CHROMOSOME: A06"/>
    <property type="match status" value="1"/>
</dbReference>
<feature type="compositionally biased region" description="Basic and acidic residues" evidence="1">
    <location>
        <begin position="187"/>
        <end position="200"/>
    </location>
</feature>
<dbReference type="PANTHER" id="PTHR35466">
    <property type="entry name" value="SERINE/ARGININE REPETITIVE MATRIX PROTEIN 1"/>
    <property type="match status" value="1"/>
</dbReference>
<protein>
    <submittedName>
        <fullName evidence="3">Uncharacterized protein LOC108859293</fullName>
    </submittedName>
</protein>
<evidence type="ECO:0000256" key="1">
    <source>
        <dbReference type="SAM" id="MobiDB-lite"/>
    </source>
</evidence>
<feature type="compositionally biased region" description="Low complexity" evidence="1">
    <location>
        <begin position="47"/>
        <end position="78"/>
    </location>
</feature>
<feature type="compositionally biased region" description="Low complexity" evidence="1">
    <location>
        <begin position="168"/>
        <end position="185"/>
    </location>
</feature>
<dbReference type="AlphaFoldDB" id="A0A6J0NWQ2"/>
<gene>
    <name evidence="3" type="primary">LOC108859293</name>
</gene>
<proteinExistence type="predicted"/>
<accession>A0A6J0NWQ2</accession>
<dbReference type="GeneID" id="108859293"/>
<reference evidence="2" key="1">
    <citation type="journal article" date="2019" name="Database">
        <title>The radish genome database (RadishGD): an integrated information resource for radish genomics.</title>
        <authorList>
            <person name="Yu H.J."/>
            <person name="Baek S."/>
            <person name="Lee Y.J."/>
            <person name="Cho A."/>
            <person name="Mun J.H."/>
        </authorList>
    </citation>
    <scope>NUCLEOTIDE SEQUENCE [LARGE SCALE GENOMIC DNA]</scope>
    <source>
        <strain evidence="2">cv. WK10039</strain>
    </source>
</reference>
<reference evidence="3" key="2">
    <citation type="submission" date="2025-08" db="UniProtKB">
        <authorList>
            <consortium name="RefSeq"/>
        </authorList>
    </citation>
    <scope>IDENTIFICATION</scope>
    <source>
        <tissue evidence="3">Leaf</tissue>
    </source>
</reference>
<organism evidence="2 3">
    <name type="scientific">Raphanus sativus</name>
    <name type="common">Radish</name>
    <name type="synonym">Raphanus raphanistrum var. sativus</name>
    <dbReference type="NCBI Taxonomy" id="3726"/>
    <lineage>
        <taxon>Eukaryota</taxon>
        <taxon>Viridiplantae</taxon>
        <taxon>Streptophyta</taxon>
        <taxon>Embryophyta</taxon>
        <taxon>Tracheophyta</taxon>
        <taxon>Spermatophyta</taxon>
        <taxon>Magnoliopsida</taxon>
        <taxon>eudicotyledons</taxon>
        <taxon>Gunneridae</taxon>
        <taxon>Pentapetalae</taxon>
        <taxon>rosids</taxon>
        <taxon>malvids</taxon>
        <taxon>Brassicales</taxon>
        <taxon>Brassicaceae</taxon>
        <taxon>Brassiceae</taxon>
        <taxon>Raphanus</taxon>
    </lineage>
</organism>